<evidence type="ECO:0000256" key="1">
    <source>
        <dbReference type="SAM" id="MobiDB-lite"/>
    </source>
</evidence>
<dbReference type="Proteomes" id="UP001162483">
    <property type="component" value="Unassembled WGS sequence"/>
</dbReference>
<feature type="non-terminal residue" evidence="2">
    <location>
        <position position="50"/>
    </location>
</feature>
<dbReference type="EMBL" id="CATNWA010019130">
    <property type="protein sequence ID" value="CAI9611451.1"/>
    <property type="molecule type" value="Genomic_DNA"/>
</dbReference>
<name>A0ABN9GRZ1_9NEOB</name>
<keyword evidence="3" id="KW-1185">Reference proteome</keyword>
<feature type="region of interest" description="Disordered" evidence="1">
    <location>
        <begin position="1"/>
        <end position="24"/>
    </location>
</feature>
<comment type="caution">
    <text evidence="2">The sequence shown here is derived from an EMBL/GenBank/DDBJ whole genome shotgun (WGS) entry which is preliminary data.</text>
</comment>
<protein>
    <submittedName>
        <fullName evidence="2">Uncharacterized protein</fullName>
    </submittedName>
</protein>
<evidence type="ECO:0000313" key="3">
    <source>
        <dbReference type="Proteomes" id="UP001162483"/>
    </source>
</evidence>
<proteinExistence type="predicted"/>
<sequence>MISALQCHPAVPPTSAQQCPGVPPTSAHKCSAVSPISAPHKCHPSVLPSQ</sequence>
<gene>
    <name evidence="2" type="ORF">SPARVUS_LOCUS14564850</name>
</gene>
<evidence type="ECO:0000313" key="2">
    <source>
        <dbReference type="EMBL" id="CAI9611451.1"/>
    </source>
</evidence>
<reference evidence="2" key="1">
    <citation type="submission" date="2023-05" db="EMBL/GenBank/DDBJ databases">
        <authorList>
            <person name="Stuckert A."/>
        </authorList>
    </citation>
    <scope>NUCLEOTIDE SEQUENCE</scope>
</reference>
<organism evidence="2 3">
    <name type="scientific">Staurois parvus</name>
    <dbReference type="NCBI Taxonomy" id="386267"/>
    <lineage>
        <taxon>Eukaryota</taxon>
        <taxon>Metazoa</taxon>
        <taxon>Chordata</taxon>
        <taxon>Craniata</taxon>
        <taxon>Vertebrata</taxon>
        <taxon>Euteleostomi</taxon>
        <taxon>Amphibia</taxon>
        <taxon>Batrachia</taxon>
        <taxon>Anura</taxon>
        <taxon>Neobatrachia</taxon>
        <taxon>Ranoidea</taxon>
        <taxon>Ranidae</taxon>
        <taxon>Staurois</taxon>
    </lineage>
</organism>
<accession>A0ABN9GRZ1</accession>